<feature type="region of interest" description="Disordered" evidence="1">
    <location>
        <begin position="71"/>
        <end position="135"/>
    </location>
</feature>
<feature type="compositionally biased region" description="Polar residues" evidence="1">
    <location>
        <begin position="122"/>
        <end position="135"/>
    </location>
</feature>
<feature type="compositionally biased region" description="Low complexity" evidence="1">
    <location>
        <begin position="158"/>
        <end position="170"/>
    </location>
</feature>
<gene>
    <name evidence="2" type="ORF">Q8F55_008083</name>
</gene>
<accession>A0ABR3PVD9</accession>
<comment type="caution">
    <text evidence="2">The sequence shown here is derived from an EMBL/GenBank/DDBJ whole genome shotgun (WGS) entry which is preliminary data.</text>
</comment>
<name>A0ABR3PVD9_9TREE</name>
<evidence type="ECO:0000313" key="3">
    <source>
        <dbReference type="Proteomes" id="UP001565368"/>
    </source>
</evidence>
<evidence type="ECO:0000313" key="2">
    <source>
        <dbReference type="EMBL" id="KAL1406384.1"/>
    </source>
</evidence>
<dbReference type="RefSeq" id="XP_069206328.1">
    <property type="nucleotide sequence ID" value="XM_069356487.1"/>
</dbReference>
<organism evidence="2 3">
    <name type="scientific">Vanrija albida</name>
    <dbReference type="NCBI Taxonomy" id="181172"/>
    <lineage>
        <taxon>Eukaryota</taxon>
        <taxon>Fungi</taxon>
        <taxon>Dikarya</taxon>
        <taxon>Basidiomycota</taxon>
        <taxon>Agaricomycotina</taxon>
        <taxon>Tremellomycetes</taxon>
        <taxon>Trichosporonales</taxon>
        <taxon>Trichosporonaceae</taxon>
        <taxon>Vanrija</taxon>
    </lineage>
</organism>
<dbReference type="Proteomes" id="UP001565368">
    <property type="component" value="Unassembled WGS sequence"/>
</dbReference>
<keyword evidence="3" id="KW-1185">Reference proteome</keyword>
<dbReference type="EMBL" id="JBBXJM010000006">
    <property type="protein sequence ID" value="KAL1406384.1"/>
    <property type="molecule type" value="Genomic_DNA"/>
</dbReference>
<evidence type="ECO:0000256" key="1">
    <source>
        <dbReference type="SAM" id="MobiDB-lite"/>
    </source>
</evidence>
<feature type="region of interest" description="Disordered" evidence="1">
    <location>
        <begin position="158"/>
        <end position="294"/>
    </location>
</feature>
<feature type="compositionally biased region" description="Polar residues" evidence="1">
    <location>
        <begin position="104"/>
        <end position="113"/>
    </location>
</feature>
<protein>
    <submittedName>
        <fullName evidence="2">Uncharacterized protein</fullName>
    </submittedName>
</protein>
<reference evidence="2 3" key="1">
    <citation type="submission" date="2023-08" db="EMBL/GenBank/DDBJ databases">
        <title>Annotated Genome Sequence of Vanrija albida AlHP1.</title>
        <authorList>
            <person name="Herzog R."/>
        </authorList>
    </citation>
    <scope>NUCLEOTIDE SEQUENCE [LARGE SCALE GENOMIC DNA]</scope>
    <source>
        <strain evidence="2 3">AlHP1</strain>
    </source>
</reference>
<dbReference type="GeneID" id="95989126"/>
<feature type="compositionally biased region" description="Basic and acidic residues" evidence="1">
    <location>
        <begin position="218"/>
        <end position="249"/>
    </location>
</feature>
<proteinExistence type="predicted"/>
<sequence length="294" mass="31648">MTHIKDIYEMDEEWEADRRAGNLEGARSTYTGTYIPISSLVNMLAQKIGHHSADKIADLLYHSRDFTPAGFHIDRTHPRDPSPATSDEPATAEELGLSVPPGFQPQSRFQSGPSLRRPLNPPRTSGSGRNSLGLTINSTAEQSGSAYRSIAMRASLVPSAATRARSPSPAVKAESPTTPTPAPRRKRRASEIGEGSGSSSSSGTAPQTPPRTSPVKTESLDDAVKTESTHDAPVKTEPADAEAPVKAEPADADEPAPKPKRARKSRTTATPELRVLPDRVGRGRRRMPADELFY</sequence>